<evidence type="ECO:0000256" key="1">
    <source>
        <dbReference type="SAM" id="Coils"/>
    </source>
</evidence>
<feature type="region of interest" description="Disordered" evidence="2">
    <location>
        <begin position="1173"/>
        <end position="1196"/>
    </location>
</feature>
<evidence type="ECO:0000256" key="2">
    <source>
        <dbReference type="SAM" id="MobiDB-lite"/>
    </source>
</evidence>
<evidence type="ECO:0000313" key="3">
    <source>
        <dbReference type="EMBL" id="KRX06642.1"/>
    </source>
</evidence>
<feature type="compositionally biased region" description="Basic and acidic residues" evidence="2">
    <location>
        <begin position="20"/>
        <end position="31"/>
    </location>
</feature>
<feature type="compositionally biased region" description="Polar residues" evidence="2">
    <location>
        <begin position="32"/>
        <end position="41"/>
    </location>
</feature>
<evidence type="ECO:0000313" key="4">
    <source>
        <dbReference type="Proteomes" id="UP000054937"/>
    </source>
</evidence>
<feature type="region of interest" description="Disordered" evidence="2">
    <location>
        <begin position="1279"/>
        <end position="1309"/>
    </location>
</feature>
<reference evidence="3 4" key="1">
    <citation type="journal article" date="2015" name="Sci. Rep.">
        <title>Genome of the facultative scuticociliatosis pathogen Pseudocohnilembus persalinus provides insight into its virulence through horizontal gene transfer.</title>
        <authorList>
            <person name="Xiong J."/>
            <person name="Wang G."/>
            <person name="Cheng J."/>
            <person name="Tian M."/>
            <person name="Pan X."/>
            <person name="Warren A."/>
            <person name="Jiang C."/>
            <person name="Yuan D."/>
            <person name="Miao W."/>
        </authorList>
    </citation>
    <scope>NUCLEOTIDE SEQUENCE [LARGE SCALE GENOMIC DNA]</scope>
    <source>
        <strain evidence="3">36N120E</strain>
    </source>
</reference>
<accession>A0A0V0QWM6</accession>
<feature type="compositionally biased region" description="Basic and acidic residues" evidence="2">
    <location>
        <begin position="785"/>
        <end position="798"/>
    </location>
</feature>
<feature type="compositionally biased region" description="Low complexity" evidence="2">
    <location>
        <begin position="1049"/>
        <end position="1064"/>
    </location>
</feature>
<gene>
    <name evidence="3" type="ORF">PPERSA_13121</name>
</gene>
<keyword evidence="4" id="KW-1185">Reference proteome</keyword>
<feature type="compositionally biased region" description="Low complexity" evidence="2">
    <location>
        <begin position="963"/>
        <end position="975"/>
    </location>
</feature>
<organism evidence="3 4">
    <name type="scientific">Pseudocohnilembus persalinus</name>
    <name type="common">Ciliate</name>
    <dbReference type="NCBI Taxonomy" id="266149"/>
    <lineage>
        <taxon>Eukaryota</taxon>
        <taxon>Sar</taxon>
        <taxon>Alveolata</taxon>
        <taxon>Ciliophora</taxon>
        <taxon>Intramacronucleata</taxon>
        <taxon>Oligohymenophorea</taxon>
        <taxon>Scuticociliatia</taxon>
        <taxon>Philasterida</taxon>
        <taxon>Pseudocohnilembidae</taxon>
        <taxon>Pseudocohnilembus</taxon>
    </lineage>
</organism>
<dbReference type="EMBL" id="LDAU01000094">
    <property type="protein sequence ID" value="KRX06642.1"/>
    <property type="molecule type" value="Genomic_DNA"/>
</dbReference>
<dbReference type="Proteomes" id="UP000054937">
    <property type="component" value="Unassembled WGS sequence"/>
</dbReference>
<protein>
    <submittedName>
        <fullName evidence="3">Uncharacterized protein</fullName>
    </submittedName>
</protein>
<feature type="compositionally biased region" description="Low complexity" evidence="2">
    <location>
        <begin position="58"/>
        <end position="84"/>
    </location>
</feature>
<feature type="region of interest" description="Disordered" evidence="2">
    <location>
        <begin position="963"/>
        <end position="984"/>
    </location>
</feature>
<feature type="region of interest" description="Disordered" evidence="2">
    <location>
        <begin position="930"/>
        <end position="949"/>
    </location>
</feature>
<feature type="region of interest" description="Disordered" evidence="2">
    <location>
        <begin position="776"/>
        <end position="819"/>
    </location>
</feature>
<feature type="region of interest" description="Disordered" evidence="2">
    <location>
        <begin position="20"/>
        <end position="41"/>
    </location>
</feature>
<sequence length="1459" mass="171701">MQLIRVNSQLNGNIPLTFSEKKYGNHSDKQEQLQQQNNSIVSQKNQKNDFVMFKYKPSKSNSSKNNSSSLNTSKLTNNNKNSKNQIAQSCVHKQSKNNMTSRYIQRLLVIESQENEFVDFDQISQYIGDRSKIQNIENNNFDIFFEDGAQDIKIQDQKLTKSVSPIRSNNFIKSKRQLLRTQFQVPHTGRHAISLGRQSQNHIAQSQLLYGSTVQPLNTNYNQNQNQNLSYNQNLSQNQNYNLNYNQNQNYDSVSQINDYQTLQTISKLYTSKLKLKDYSSSSNIQVEENPLIYEKNGPLPITQKMSSVSPLFNNQILEKNPEIQQILAKINHQGAHFHEQDGGLNDSLQNIKKKLGFSTQLELEKISQSQLKKSSNKLKKSSTKIEQNQLKNSVISKKLSNKMEASENFQETQYSHKIKFPVYDFEAQSNELQGQDRFVPDSQQQIENKKKIQKKREMIEQVLMAKSGALVSEIEEKLQPNQDVLEQKSVKPSFQESFLNIQKNTAQKQKHEQVQKKLNKLQEQQKRSYYLKLSEQNEDDPSIFFTHSKIKPQNFQNQQFQSTFPQFISNTHDEQSQKSNQSQNNEQNNVKNNLKSKLEAANNNFQNQNINTQIQENFNNSRHQQLSQSPHFQQSQMSQGQTPFILKDIKDQDDNKSDILSERSYFQKNNSQMQNNSREKDNIINRQGQENKQLAKNLQQNQKDFIKNLSVDNFSIKNDKFGSIQSNFQSKQHFFKPEQDNKFQQEQEQFNQNPIQMSKRKYSIQEPDIIKKTHSITPLTQKNFHTENQDPYFDKQNKQKSQSQYSTLPDYKSDKNNLFDQKNQNKEYKFNFNQNSPLKYNEQQFENIKNQNNFPNFQQGKQQYNNKSTTSAINLQQFYQQQQQQQQPNTNQILQSLQKNKQPEKNRENFSAPKSDLKTLKQIPSQTNNFQYQQQQQQKQQNQQQKNISQFQIPENISNITNINTSNFNTTSSNQPQQSQKHSRLITIDRDNHHNNTLKTQNQAKNFNELKAAQLNLDSNKFNLPSNFNQNPELIINNIPQKDENNQKKQNNNDNNNNLKINNNLNSKYLNFDKNYPLTSRNNAENRQKININPQNIVNQPYNPNSYKGSRDNSKNNTFINQIKNYNQGQNYNQNPNSKLNDSLQKKQKKQSFSSDNHKNNLQFVNKQNKLNQQQNTPSHKLSFDNGEDLSPILHKNQSDRDLNQLQAKNFNNPENLNKKQQNYQKHVDQQNQQDKYNMPKNFLTEFQKKTHAQQQQQQQQSNLKQNFLSQLPQLQQQNYSNPQPQFPKTARNKETSHDMSMVSNRSASRSKIFDKSMFTQNNQPQDQFYYQMVESRNKKNVVQNPEIQSQPVYSKYRSKQNFNDNIQQNQQQYYSQMQNPNFIDQNNFSHNIHNQQKYNQSQIPIQKSNQTPSKQQFVKHEYMYSEKSYNQSLLENDLEYGEEKLVQIKKTIKTQKF</sequence>
<feature type="compositionally biased region" description="Low complexity" evidence="2">
    <location>
        <begin position="1090"/>
        <end position="1106"/>
    </location>
</feature>
<feature type="coiled-coil region" evidence="1">
    <location>
        <begin position="585"/>
        <end position="612"/>
    </location>
</feature>
<comment type="caution">
    <text evidence="3">The sequence shown here is derived from an EMBL/GenBank/DDBJ whole genome shotgun (WGS) entry which is preliminary data.</text>
</comment>
<name>A0A0V0QWM6_PSEPJ</name>
<keyword evidence="1" id="KW-0175">Coiled coil</keyword>
<feature type="region of interest" description="Disordered" evidence="2">
    <location>
        <begin position="899"/>
        <end position="919"/>
    </location>
</feature>
<dbReference type="InParanoid" id="A0A0V0QWM6"/>
<proteinExistence type="predicted"/>
<feature type="region of interest" description="Disordered" evidence="2">
    <location>
        <begin position="56"/>
        <end position="84"/>
    </location>
</feature>
<feature type="compositionally biased region" description="Low complexity" evidence="2">
    <location>
        <begin position="1121"/>
        <end position="1144"/>
    </location>
</feature>
<feature type="region of interest" description="Disordered" evidence="2">
    <location>
        <begin position="1044"/>
        <end position="1064"/>
    </location>
</feature>
<feature type="region of interest" description="Disordered" evidence="2">
    <location>
        <begin position="1087"/>
        <end position="1158"/>
    </location>
</feature>